<keyword evidence="1" id="KW-0547">Nucleotide-binding</keyword>
<dbReference type="GO" id="GO:0016887">
    <property type="term" value="F:ATP hydrolysis activity"/>
    <property type="evidence" value="ECO:0007669"/>
    <property type="project" value="InterPro"/>
</dbReference>
<dbReference type="SMART" id="SM00382">
    <property type="entry name" value="AAA"/>
    <property type="match status" value="2"/>
</dbReference>
<dbReference type="InterPro" id="IPR027417">
    <property type="entry name" value="P-loop_NTPase"/>
</dbReference>
<dbReference type="InterPro" id="IPR036628">
    <property type="entry name" value="Clp_N_dom_sf"/>
</dbReference>
<dbReference type="Proteomes" id="UP000198767">
    <property type="component" value="Unassembled WGS sequence"/>
</dbReference>
<dbReference type="Pfam" id="PF07724">
    <property type="entry name" value="AAA_2"/>
    <property type="match status" value="1"/>
</dbReference>
<dbReference type="InterPro" id="IPR017729">
    <property type="entry name" value="ATPase_T6SS_ClpV1"/>
</dbReference>
<dbReference type="FunFam" id="3.40.50.300:FF:000025">
    <property type="entry name" value="ATP-dependent Clp protease subunit"/>
    <property type="match status" value="1"/>
</dbReference>
<dbReference type="OrthoDB" id="9803641at2"/>
<evidence type="ECO:0000259" key="4">
    <source>
        <dbReference type="SMART" id="SM00382"/>
    </source>
</evidence>
<dbReference type="InterPro" id="IPR050130">
    <property type="entry name" value="ClpA_ClpB"/>
</dbReference>
<evidence type="ECO:0000256" key="3">
    <source>
        <dbReference type="ARBA" id="ARBA00023186"/>
    </source>
</evidence>
<dbReference type="GO" id="GO:0005737">
    <property type="term" value="C:cytoplasm"/>
    <property type="evidence" value="ECO:0007669"/>
    <property type="project" value="TreeGrafter"/>
</dbReference>
<dbReference type="InterPro" id="IPR001270">
    <property type="entry name" value="ClpA/B"/>
</dbReference>
<dbReference type="Pfam" id="PF00004">
    <property type="entry name" value="AAA"/>
    <property type="match status" value="1"/>
</dbReference>
<dbReference type="InterPro" id="IPR019489">
    <property type="entry name" value="Clp_ATPase_C"/>
</dbReference>
<keyword evidence="2" id="KW-0067">ATP-binding</keyword>
<dbReference type="Pfam" id="PF10431">
    <property type="entry name" value="ClpB_D2-small"/>
    <property type="match status" value="1"/>
</dbReference>
<dbReference type="PANTHER" id="PTHR11638:SF184">
    <property type="entry name" value="ATPASE WITH CHAPERONE ACTIVITY"/>
    <property type="match status" value="1"/>
</dbReference>
<dbReference type="PRINTS" id="PR00300">
    <property type="entry name" value="CLPPROTEASEA"/>
</dbReference>
<dbReference type="EMBL" id="FMWG01000004">
    <property type="protein sequence ID" value="SCZ61462.1"/>
    <property type="molecule type" value="Genomic_DNA"/>
</dbReference>
<dbReference type="Gene3D" id="1.10.1780.10">
    <property type="entry name" value="Clp, N-terminal domain"/>
    <property type="match status" value="1"/>
</dbReference>
<feature type="domain" description="AAA+ ATPase" evidence="4">
    <location>
        <begin position="588"/>
        <end position="730"/>
    </location>
</feature>
<dbReference type="InterPro" id="IPR003593">
    <property type="entry name" value="AAA+_ATPase"/>
</dbReference>
<feature type="domain" description="Clp ATPase C-terminal" evidence="5">
    <location>
        <begin position="760"/>
        <end position="852"/>
    </location>
</feature>
<dbReference type="PANTHER" id="PTHR11638">
    <property type="entry name" value="ATP-DEPENDENT CLP PROTEASE"/>
    <property type="match status" value="1"/>
</dbReference>
<dbReference type="SMART" id="SM01086">
    <property type="entry name" value="ClpB_D2-small"/>
    <property type="match status" value="1"/>
</dbReference>
<dbReference type="Gene3D" id="3.40.50.300">
    <property type="entry name" value="P-loop containing nucleotide triphosphate hydrolases"/>
    <property type="match status" value="3"/>
</dbReference>
<dbReference type="InterPro" id="IPR041546">
    <property type="entry name" value="ClpA/ClpB_AAA_lid"/>
</dbReference>
<dbReference type="GO" id="GO:0034605">
    <property type="term" value="P:cellular response to heat"/>
    <property type="evidence" value="ECO:0007669"/>
    <property type="project" value="TreeGrafter"/>
</dbReference>
<dbReference type="Gene3D" id="1.10.8.60">
    <property type="match status" value="1"/>
</dbReference>
<organism evidence="6 7">
    <name type="scientific">Epibacterium ulvae</name>
    <dbReference type="NCBI Taxonomy" id="1156985"/>
    <lineage>
        <taxon>Bacteria</taxon>
        <taxon>Pseudomonadati</taxon>
        <taxon>Pseudomonadota</taxon>
        <taxon>Alphaproteobacteria</taxon>
        <taxon>Rhodobacterales</taxon>
        <taxon>Roseobacteraceae</taxon>
        <taxon>Epibacterium</taxon>
    </lineage>
</organism>
<dbReference type="InterPro" id="IPR003959">
    <property type="entry name" value="ATPase_AAA_core"/>
</dbReference>
<keyword evidence="7" id="KW-1185">Reference proteome</keyword>
<feature type="domain" description="AAA+ ATPase" evidence="4">
    <location>
        <begin position="214"/>
        <end position="359"/>
    </location>
</feature>
<evidence type="ECO:0000256" key="1">
    <source>
        <dbReference type="ARBA" id="ARBA00022741"/>
    </source>
</evidence>
<gene>
    <name evidence="6" type="ORF">SAMN04488118_104244</name>
</gene>
<evidence type="ECO:0000313" key="6">
    <source>
        <dbReference type="EMBL" id="SCZ61462.1"/>
    </source>
</evidence>
<accession>A0A1G5QIE4</accession>
<dbReference type="SUPFAM" id="SSF52540">
    <property type="entry name" value="P-loop containing nucleoside triphosphate hydrolases"/>
    <property type="match status" value="2"/>
</dbReference>
<protein>
    <submittedName>
        <fullName evidence="6">Type VI secretion system protein VasG</fullName>
    </submittedName>
</protein>
<dbReference type="AlphaFoldDB" id="A0A1G5QIE4"/>
<reference evidence="6 7" key="1">
    <citation type="submission" date="2016-10" db="EMBL/GenBank/DDBJ databases">
        <authorList>
            <person name="de Groot N.N."/>
        </authorList>
    </citation>
    <scope>NUCLEOTIDE SEQUENCE [LARGE SCALE GENOMIC DNA]</scope>
    <source>
        <strain evidence="6 7">U95</strain>
    </source>
</reference>
<dbReference type="InterPro" id="IPR018368">
    <property type="entry name" value="ClpA/B_CS1"/>
</dbReference>
<evidence type="ECO:0000259" key="5">
    <source>
        <dbReference type="SMART" id="SM01086"/>
    </source>
</evidence>
<name>A0A1G5QIE4_9RHOB</name>
<dbReference type="SUPFAM" id="SSF81923">
    <property type="entry name" value="Double Clp-N motif"/>
    <property type="match status" value="1"/>
</dbReference>
<evidence type="ECO:0000313" key="7">
    <source>
        <dbReference type="Proteomes" id="UP000198767"/>
    </source>
</evidence>
<dbReference type="CDD" id="cd00009">
    <property type="entry name" value="AAA"/>
    <property type="match status" value="1"/>
</dbReference>
<dbReference type="NCBIfam" id="TIGR03345">
    <property type="entry name" value="VI_ClpV1"/>
    <property type="match status" value="1"/>
</dbReference>
<evidence type="ECO:0000256" key="2">
    <source>
        <dbReference type="ARBA" id="ARBA00022840"/>
    </source>
</evidence>
<dbReference type="STRING" id="1156985.SAMN04488118_104244"/>
<sequence length="855" mass="92434">MASLTKLVARLSPQLRNSLESGVGEAIKRKSAAVESAHWLYHIFFGGDTELQSFLEGQGVNMNDLQSDLEKVMPIGVGEGGKQPTISGSVTKQIEQAWLLASVELGLGQITPEVFVLATQQPNALGVRSETITALKPMSTDALQAFCAERGKTVAAVPSTGGGATAGLAAGGDGTALQRYTVNLTQLARDGELDVVLGRTSEVSKAVDVLLRKRQNNPILLGAPGVGKTAVVEGLAQKIASGDVPEQLQGADLVSLDMGLLQAGASVKGEFEERLKNVIKEVQASETPIIVFIDEAHTMIGAGGTEGQNDAANLLKPALARGEFRTVAATTFAEYKKYFEKDPALSRRFQPINIDEPGRDAAVNILRAVADGLSKHHDVFVREEAIKAAVDLSIRFMPSRRLPDKAISLMDTACARVALSQHSRPAQIETLEEELRFVEAELEKSAADARMFGDPEFDSSALNADITELKSTLADRISMWEDQLEKVKLRLDAARAAQDAEAEAGDPPSVDEDEEIIVHPWVTQNTVAEVIADWTGVPISNLGASEAERLLALEDTLKERVIGQDAAIEAIAKSLKISRAGLTDTRKPIGVFMMCGPSGVGKTETALAIADQFFGGEDSMTTINMTEFKEAHKVSMLLGAAAGYVGYGKGGVLTEAVRRKPYSVLLLDEMEKAHREIQDVFFQIFDKGYISDSEGNEVDFRNTIIIMTSNAGGEEIRDFIDGSDGMPSPGELNDHLRPLLLDYFSPAFIGRTELIAYRPLTPEVGAKLTEIHLNRIKKRISAQYGASFTWEDNFVDYVVKANTDPLSGGRALEAIINKNFLPKLAEECINRVIEDKPLEKITVAHNGTEVVLRLE</sequence>
<dbReference type="PROSITE" id="PS00870">
    <property type="entry name" value="CLPAB_1"/>
    <property type="match status" value="1"/>
</dbReference>
<proteinExistence type="predicted"/>
<dbReference type="Pfam" id="PF17871">
    <property type="entry name" value="AAA_lid_9"/>
    <property type="match status" value="1"/>
</dbReference>
<dbReference type="RefSeq" id="WP_090218008.1">
    <property type="nucleotide sequence ID" value="NZ_FMWG01000004.1"/>
</dbReference>
<dbReference type="GO" id="GO:0005524">
    <property type="term" value="F:ATP binding"/>
    <property type="evidence" value="ECO:0007669"/>
    <property type="project" value="UniProtKB-KW"/>
</dbReference>
<dbReference type="CDD" id="cd19499">
    <property type="entry name" value="RecA-like_ClpB_Hsp104-like"/>
    <property type="match status" value="1"/>
</dbReference>
<keyword evidence="3" id="KW-0143">Chaperone</keyword>